<organism evidence="8 9">
    <name type="scientific">Mycobacterium intermedium</name>
    <dbReference type="NCBI Taxonomy" id="28445"/>
    <lineage>
        <taxon>Bacteria</taxon>
        <taxon>Bacillati</taxon>
        <taxon>Actinomycetota</taxon>
        <taxon>Actinomycetes</taxon>
        <taxon>Mycobacteriales</taxon>
        <taxon>Mycobacteriaceae</taxon>
        <taxon>Mycobacterium</taxon>
        <taxon>Mycobacterium simiae complex</taxon>
    </lineage>
</organism>
<evidence type="ECO:0000313" key="9">
    <source>
        <dbReference type="Proteomes" id="UP000192739"/>
    </source>
</evidence>
<dbReference type="PANTHER" id="PTHR34584:SF1">
    <property type="entry name" value="NA(+)_H(+) ANTIPORTER SUBUNIT E1"/>
    <property type="match status" value="1"/>
</dbReference>
<accession>A0A1X0G247</accession>
<evidence type="ECO:0000256" key="7">
    <source>
        <dbReference type="SAM" id="Phobius"/>
    </source>
</evidence>
<dbReference type="Pfam" id="PF01899">
    <property type="entry name" value="MNHE"/>
    <property type="match status" value="1"/>
</dbReference>
<comment type="caution">
    <text evidence="8">The sequence shown here is derived from an EMBL/GenBank/DDBJ whole genome shotgun (WGS) entry which is preliminary data.</text>
</comment>
<dbReference type="RefSeq" id="WP_083148437.1">
    <property type="nucleotide sequence ID" value="NZ_MVHT01000017.1"/>
</dbReference>
<keyword evidence="9" id="KW-1185">Reference proteome</keyword>
<name>A0A1X0G247_MYCIE</name>
<proteinExistence type="inferred from homology"/>
<evidence type="ECO:0008006" key="10">
    <source>
        <dbReference type="Google" id="ProtNLM"/>
    </source>
</evidence>
<gene>
    <name evidence="8" type="ORF">BST27_08935</name>
</gene>
<sequence>MIGLAVRLAGLTAVYLMFLTSVEPGDVVVGVVLALLLALGEAFLLGPDRWARRHSAATVLRRLAGLPALIGFTVLDMCRGSWQVALHCLGLRPIAPGFVTIPIRPNDPVSATAWAIRVGLSPDTVVVDVDEEQGTLVLHVLDASDRAGVIQDQLISYRRAQRRAFP</sequence>
<dbReference type="InterPro" id="IPR002758">
    <property type="entry name" value="Cation_antiport_E"/>
</dbReference>
<evidence type="ECO:0000256" key="1">
    <source>
        <dbReference type="ARBA" id="ARBA00004651"/>
    </source>
</evidence>
<evidence type="ECO:0000256" key="6">
    <source>
        <dbReference type="ARBA" id="ARBA00023136"/>
    </source>
</evidence>
<dbReference type="GO" id="GO:0008324">
    <property type="term" value="F:monoatomic cation transmembrane transporter activity"/>
    <property type="evidence" value="ECO:0007669"/>
    <property type="project" value="InterPro"/>
</dbReference>
<keyword evidence="3" id="KW-1003">Cell membrane</keyword>
<evidence type="ECO:0000256" key="4">
    <source>
        <dbReference type="ARBA" id="ARBA00022692"/>
    </source>
</evidence>
<reference evidence="8 9" key="1">
    <citation type="submission" date="2017-02" db="EMBL/GenBank/DDBJ databases">
        <title>The new phylogeny of genus Mycobacterium.</title>
        <authorList>
            <person name="Tortoli E."/>
            <person name="Trovato A."/>
            <person name="Cirillo D.M."/>
        </authorList>
    </citation>
    <scope>NUCLEOTIDE SEQUENCE [LARGE SCALE GENOMIC DNA]</scope>
    <source>
        <strain evidence="8 9">DSM 44049</strain>
    </source>
</reference>
<keyword evidence="5 7" id="KW-1133">Transmembrane helix</keyword>
<protein>
    <recommendedName>
        <fullName evidence="10">Sodium:proton antiporter</fullName>
    </recommendedName>
</protein>
<evidence type="ECO:0000313" key="8">
    <source>
        <dbReference type="EMBL" id="ORB07799.1"/>
    </source>
</evidence>
<comment type="subcellular location">
    <subcellularLocation>
        <location evidence="1">Cell membrane</location>
        <topology evidence="1">Multi-pass membrane protein</topology>
    </subcellularLocation>
</comment>
<dbReference type="AlphaFoldDB" id="A0A1X0G247"/>
<dbReference type="GO" id="GO:0005886">
    <property type="term" value="C:plasma membrane"/>
    <property type="evidence" value="ECO:0007669"/>
    <property type="project" value="UniProtKB-SubCell"/>
</dbReference>
<dbReference type="EMBL" id="MVHT01000017">
    <property type="protein sequence ID" value="ORB07799.1"/>
    <property type="molecule type" value="Genomic_DNA"/>
</dbReference>
<keyword evidence="6 7" id="KW-0472">Membrane</keyword>
<evidence type="ECO:0000256" key="5">
    <source>
        <dbReference type="ARBA" id="ARBA00022989"/>
    </source>
</evidence>
<dbReference type="Proteomes" id="UP000192739">
    <property type="component" value="Unassembled WGS sequence"/>
</dbReference>
<keyword evidence="4 7" id="KW-0812">Transmembrane</keyword>
<evidence type="ECO:0000256" key="2">
    <source>
        <dbReference type="ARBA" id="ARBA00006228"/>
    </source>
</evidence>
<feature type="transmembrane region" description="Helical" evidence="7">
    <location>
        <begin position="27"/>
        <end position="45"/>
    </location>
</feature>
<evidence type="ECO:0000256" key="3">
    <source>
        <dbReference type="ARBA" id="ARBA00022475"/>
    </source>
</evidence>
<comment type="similarity">
    <text evidence="2">Belongs to the CPA3 antiporters (TC 2.A.63) subunit E family.</text>
</comment>
<dbReference type="PANTHER" id="PTHR34584">
    <property type="entry name" value="NA(+)/H(+) ANTIPORTER SUBUNIT E1"/>
    <property type="match status" value="1"/>
</dbReference>